<evidence type="ECO:0000313" key="8">
    <source>
        <dbReference type="Proteomes" id="UP001163882"/>
    </source>
</evidence>
<dbReference type="CDD" id="cd07035">
    <property type="entry name" value="TPP_PYR_POX_like"/>
    <property type="match status" value="1"/>
</dbReference>
<sequence length="556" mass="59910">MTTRTGGQILVDQLKIHGADHVFCVPGESYLAVLDALYDAPEIKTVTCRQEGNAAMMAEAHGKLTNRPGICMVTRGPGATNASAGLHVAMQDATPMILFIGQVARDQIEREAFQEIDYRRMFGQVTKWTAQIDDAARLPELIARAFRVATSGRPGPVAIALPEDMLTEMAEVDDALPFAPLESWPGPAQLVQLREMLAAARRPMLLLGGAPWDEASVAAIQTFAEANHLPVITTFRRADRFDNAHPLYAGDLGIGPNPKLLKTIEAADLLLVIGARLTEMTTGGYTLFDIPVPRQTLIHVHPDPEELGRVYHPVLAINATPREFAKSLSALEPVSNPVWQGTGEAAHADYTEWQVCPANPGDIQLGTVMAWLEANMPVETIYTNGAGNFSVWLHRFHRYRRLGTELAPTSGSMGYGFPAAVAASIVKPGSPVVCFAGDGDFLMSGQDLATAMAAGAKPITIVFNNGILGTIRMHQENHYPGRISATDLVNPDFAAYARAFGAHGETVATTAEFAPAMERALASGRAAVIELKLDPQAITPRTTLDKLRQAALDKRS</sequence>
<dbReference type="Gene3D" id="3.40.50.1220">
    <property type="entry name" value="TPP-binding domain"/>
    <property type="match status" value="1"/>
</dbReference>
<feature type="domain" description="Thiamine pyrophosphate enzyme central" evidence="4">
    <location>
        <begin position="193"/>
        <end position="328"/>
    </location>
</feature>
<keyword evidence="8" id="KW-1185">Reference proteome</keyword>
<gene>
    <name evidence="7" type="ORF">OF122_12215</name>
</gene>
<protein>
    <submittedName>
        <fullName evidence="7">Thiamine pyrophosphate-binding protein</fullName>
    </submittedName>
</protein>
<evidence type="ECO:0000256" key="2">
    <source>
        <dbReference type="ARBA" id="ARBA00023052"/>
    </source>
</evidence>
<dbReference type="PANTHER" id="PTHR18968">
    <property type="entry name" value="THIAMINE PYROPHOSPHATE ENZYMES"/>
    <property type="match status" value="1"/>
</dbReference>
<evidence type="ECO:0000313" key="7">
    <source>
        <dbReference type="EMBL" id="UYQ70828.1"/>
    </source>
</evidence>
<keyword evidence="2 3" id="KW-0786">Thiamine pyrophosphate</keyword>
<dbReference type="InterPro" id="IPR045229">
    <property type="entry name" value="TPP_enz"/>
</dbReference>
<organism evidence="7 8">
    <name type="scientific">Pelagibacterium flavum</name>
    <dbReference type="NCBI Taxonomy" id="2984530"/>
    <lineage>
        <taxon>Bacteria</taxon>
        <taxon>Pseudomonadati</taxon>
        <taxon>Pseudomonadota</taxon>
        <taxon>Alphaproteobacteria</taxon>
        <taxon>Hyphomicrobiales</taxon>
        <taxon>Devosiaceae</taxon>
        <taxon>Pelagibacterium</taxon>
    </lineage>
</organism>
<dbReference type="InterPro" id="IPR012001">
    <property type="entry name" value="Thiamin_PyroP_enz_TPP-bd_dom"/>
</dbReference>
<dbReference type="NCBIfam" id="NF006052">
    <property type="entry name" value="PRK08199.1"/>
    <property type="match status" value="1"/>
</dbReference>
<dbReference type="Proteomes" id="UP001163882">
    <property type="component" value="Chromosome"/>
</dbReference>
<dbReference type="Pfam" id="PF02776">
    <property type="entry name" value="TPP_enzyme_N"/>
    <property type="match status" value="1"/>
</dbReference>
<evidence type="ECO:0000256" key="1">
    <source>
        <dbReference type="ARBA" id="ARBA00007812"/>
    </source>
</evidence>
<dbReference type="EMBL" id="CP107716">
    <property type="protein sequence ID" value="UYQ70828.1"/>
    <property type="molecule type" value="Genomic_DNA"/>
</dbReference>
<dbReference type="InterPro" id="IPR029061">
    <property type="entry name" value="THDP-binding"/>
</dbReference>
<comment type="similarity">
    <text evidence="1 3">Belongs to the TPP enzyme family.</text>
</comment>
<feature type="domain" description="Thiamine pyrophosphate enzyme TPP-binding" evidence="5">
    <location>
        <begin position="385"/>
        <end position="530"/>
    </location>
</feature>
<dbReference type="RefSeq" id="WP_264224515.1">
    <property type="nucleotide sequence ID" value="NZ_CP107716.1"/>
</dbReference>
<feature type="domain" description="Thiamine pyrophosphate enzyme N-terminal TPP-binding" evidence="6">
    <location>
        <begin position="4"/>
        <end position="118"/>
    </location>
</feature>
<evidence type="ECO:0000259" key="4">
    <source>
        <dbReference type="Pfam" id="PF00205"/>
    </source>
</evidence>
<dbReference type="CDD" id="cd00568">
    <property type="entry name" value="TPP_enzymes"/>
    <property type="match status" value="1"/>
</dbReference>
<evidence type="ECO:0000259" key="6">
    <source>
        <dbReference type="Pfam" id="PF02776"/>
    </source>
</evidence>
<accession>A0ABY6IJT4</accession>
<dbReference type="Pfam" id="PF00205">
    <property type="entry name" value="TPP_enzyme_M"/>
    <property type="match status" value="1"/>
</dbReference>
<evidence type="ECO:0000259" key="5">
    <source>
        <dbReference type="Pfam" id="PF02775"/>
    </source>
</evidence>
<dbReference type="PANTHER" id="PTHR18968:SF120">
    <property type="entry name" value="ACETOLACTATE SYNTHASE LARGE SUBUNIT"/>
    <property type="match status" value="1"/>
</dbReference>
<dbReference type="SUPFAM" id="SSF52518">
    <property type="entry name" value="Thiamin diphosphate-binding fold (THDP-binding)"/>
    <property type="match status" value="2"/>
</dbReference>
<dbReference type="InterPro" id="IPR012000">
    <property type="entry name" value="Thiamin_PyroP_enz_cen_dom"/>
</dbReference>
<dbReference type="Gene3D" id="3.40.50.970">
    <property type="match status" value="2"/>
</dbReference>
<dbReference type="InterPro" id="IPR011766">
    <property type="entry name" value="TPP_enzyme_TPP-bd"/>
</dbReference>
<dbReference type="Pfam" id="PF02775">
    <property type="entry name" value="TPP_enzyme_C"/>
    <property type="match status" value="1"/>
</dbReference>
<dbReference type="InterPro" id="IPR029035">
    <property type="entry name" value="DHS-like_NAD/FAD-binding_dom"/>
</dbReference>
<proteinExistence type="inferred from homology"/>
<reference evidence="7" key="1">
    <citation type="submission" date="2022-10" db="EMBL/GenBank/DDBJ databases">
        <title>YIM 151497 complete genome.</title>
        <authorList>
            <person name="Chen X."/>
        </authorList>
    </citation>
    <scope>NUCLEOTIDE SEQUENCE</scope>
    <source>
        <strain evidence="7">YIM 151497</strain>
    </source>
</reference>
<name>A0ABY6IJT4_9HYPH</name>
<evidence type="ECO:0000256" key="3">
    <source>
        <dbReference type="RuleBase" id="RU362132"/>
    </source>
</evidence>
<dbReference type="SUPFAM" id="SSF52467">
    <property type="entry name" value="DHS-like NAD/FAD-binding domain"/>
    <property type="match status" value="1"/>
</dbReference>